<evidence type="ECO:0000256" key="1">
    <source>
        <dbReference type="ARBA" id="ARBA00022723"/>
    </source>
</evidence>
<dbReference type="InterPro" id="IPR007527">
    <property type="entry name" value="Znf_SWIM"/>
</dbReference>
<keyword evidence="8" id="KW-1185">Reference proteome</keyword>
<accession>A0ABQ7NVW1</accession>
<evidence type="ECO:0000256" key="2">
    <source>
        <dbReference type="ARBA" id="ARBA00022771"/>
    </source>
</evidence>
<keyword evidence="1" id="KW-0479">Metal-binding</keyword>
<feature type="domain" description="SWIM-type" evidence="6">
    <location>
        <begin position="558"/>
        <end position="590"/>
    </location>
</feature>
<keyword evidence="3" id="KW-0862">Zinc</keyword>
<dbReference type="PANTHER" id="PTHR31973">
    <property type="entry name" value="POLYPROTEIN, PUTATIVE-RELATED"/>
    <property type="match status" value="1"/>
</dbReference>
<evidence type="ECO:0000313" key="7">
    <source>
        <dbReference type="EMBL" id="KAG5414276.1"/>
    </source>
</evidence>
<name>A0ABQ7NVW1_BRACM</name>
<dbReference type="InterPro" id="IPR004332">
    <property type="entry name" value="Transposase_MuDR"/>
</dbReference>
<dbReference type="EMBL" id="JADBGQ010000001">
    <property type="protein sequence ID" value="KAG5414276.1"/>
    <property type="molecule type" value="Genomic_DNA"/>
</dbReference>
<reference evidence="7 8" key="1">
    <citation type="submission" date="2021-03" db="EMBL/GenBank/DDBJ databases">
        <authorList>
            <person name="King G.J."/>
            <person name="Bancroft I."/>
            <person name="Baten A."/>
            <person name="Bloomfield J."/>
            <person name="Borpatragohain P."/>
            <person name="He Z."/>
            <person name="Irish N."/>
            <person name="Irwin J."/>
            <person name="Liu K."/>
            <person name="Mauleon R.P."/>
            <person name="Moore J."/>
            <person name="Morris R."/>
            <person name="Ostergaard L."/>
            <person name="Wang B."/>
            <person name="Wells R."/>
        </authorList>
    </citation>
    <scope>NUCLEOTIDE SEQUENCE [LARGE SCALE GENOMIC DNA]</scope>
    <source>
        <strain evidence="7">R-o-18</strain>
        <tissue evidence="7">Leaf</tissue>
    </source>
</reference>
<evidence type="ECO:0000259" key="6">
    <source>
        <dbReference type="PROSITE" id="PS50966"/>
    </source>
</evidence>
<sequence length="664" mass="73449">MGRLVKLSLGLWTKNSNGDWSFEVTSSYHGEAIIINNNETFDGLVELIRIRLNLGILTPVALTYQLSEWMIVPDGPKTPPITLSCDKDVEILSSVRDYMSEAVLYVTSGPELVARYEFLRRSPFTIGDTTYLEEGVSEAQHRQAILDLVGGHPIVCSKHILEIMFNEPQLLIVFRVALEIEMVYGLPNDNVQAEEATGFPRLTVDDVVAMAEAGTISPEEEFYYAENDEVLYGEPMNIEELQYEIPIGQPAYLLNHSTPIQVKPLNVWRDMTEDEEYWDGIAAHENDYDVYYAQSTHPTEGVIGLPLAPNRRIAAPQPATIIIIDDDDGSTTGSSDALNENNIITSAPPSEVIATIGMELSNNGPSVMEGDLSTAVVNINQAGSSEFPIGPTPEVNSNKAEPTLDLTLTLGNKVPSYGDVPVESLNGSCSDPDEGSGNETNNSEEIYVGKVFRNRADFKQQMASYALRCKFRFRNSRSSPDGMVLQCVSLTCNWRVYAVKLKNVEKYEVRKLNLDHTCSVDERAGQLRNKYITVDGGMLVSQINAGEFDVKGKDGISYHVNLHTKSCSCFSFQTLLIPCPHAIAAAIKEKSSIESQVSNFYTMDTLVAAYAGNILPISSEVNPTVVKAWVITKPHAKWQYKKNVHEVKVGFSRMMKVFDKNGGL</sequence>
<evidence type="ECO:0000256" key="3">
    <source>
        <dbReference type="ARBA" id="ARBA00022833"/>
    </source>
</evidence>
<dbReference type="Pfam" id="PF04434">
    <property type="entry name" value="SWIM"/>
    <property type="match status" value="1"/>
</dbReference>
<evidence type="ECO:0000256" key="4">
    <source>
        <dbReference type="PROSITE-ProRule" id="PRU00325"/>
    </source>
</evidence>
<organism evidence="7 8">
    <name type="scientific">Brassica rapa subsp. trilocularis</name>
    <dbReference type="NCBI Taxonomy" id="1813537"/>
    <lineage>
        <taxon>Eukaryota</taxon>
        <taxon>Viridiplantae</taxon>
        <taxon>Streptophyta</taxon>
        <taxon>Embryophyta</taxon>
        <taxon>Tracheophyta</taxon>
        <taxon>Spermatophyta</taxon>
        <taxon>Magnoliopsida</taxon>
        <taxon>eudicotyledons</taxon>
        <taxon>Gunneridae</taxon>
        <taxon>Pentapetalae</taxon>
        <taxon>rosids</taxon>
        <taxon>malvids</taxon>
        <taxon>Brassicales</taxon>
        <taxon>Brassicaceae</taxon>
        <taxon>Brassiceae</taxon>
        <taxon>Brassica</taxon>
    </lineage>
</organism>
<gene>
    <name evidence="7" type="primary">A01g503400.1_BraROA</name>
    <name evidence="7" type="ORF">IGI04_001843</name>
</gene>
<dbReference type="SMART" id="SM00575">
    <property type="entry name" value="ZnF_PMZ"/>
    <property type="match status" value="1"/>
</dbReference>
<dbReference type="InterPro" id="IPR006564">
    <property type="entry name" value="Znf_PMZ"/>
</dbReference>
<proteinExistence type="predicted"/>
<evidence type="ECO:0000256" key="5">
    <source>
        <dbReference type="SAM" id="MobiDB-lite"/>
    </source>
</evidence>
<dbReference type="PANTHER" id="PTHR31973:SF113">
    <property type="entry name" value="PROTEIN FAR1-RELATED SEQUENCE 5-LIKE"/>
    <property type="match status" value="1"/>
</dbReference>
<keyword evidence="2 4" id="KW-0863">Zinc-finger</keyword>
<protein>
    <recommendedName>
        <fullName evidence="6">SWIM-type domain-containing protein</fullName>
    </recommendedName>
</protein>
<comment type="caution">
    <text evidence="7">The sequence shown here is derived from an EMBL/GenBank/DDBJ whole genome shotgun (WGS) entry which is preliminary data.</text>
</comment>
<feature type="region of interest" description="Disordered" evidence="5">
    <location>
        <begin position="421"/>
        <end position="442"/>
    </location>
</feature>
<dbReference type="Pfam" id="PF03108">
    <property type="entry name" value="DBD_Tnp_Mut"/>
    <property type="match status" value="1"/>
</dbReference>
<dbReference type="Proteomes" id="UP000823674">
    <property type="component" value="Chromosome A01"/>
</dbReference>
<evidence type="ECO:0000313" key="8">
    <source>
        <dbReference type="Proteomes" id="UP000823674"/>
    </source>
</evidence>
<dbReference type="PROSITE" id="PS50966">
    <property type="entry name" value="ZF_SWIM"/>
    <property type="match status" value="1"/>
</dbReference>